<dbReference type="SMART" id="SM00906">
    <property type="entry name" value="Fungal_trans"/>
    <property type="match status" value="1"/>
</dbReference>
<name>A0AAE8N4Z9_9PEZI</name>
<reference evidence="5" key="1">
    <citation type="submission" date="2018-03" db="EMBL/GenBank/DDBJ databases">
        <authorList>
            <person name="Guldener U."/>
        </authorList>
    </citation>
    <scope>NUCLEOTIDE SEQUENCE</scope>
</reference>
<dbReference type="InterPro" id="IPR007219">
    <property type="entry name" value="XnlR_reg_dom"/>
</dbReference>
<dbReference type="Pfam" id="PF04082">
    <property type="entry name" value="Fungal_trans"/>
    <property type="match status" value="1"/>
</dbReference>
<feature type="domain" description="Zn(2)-C6 fungal-type" evidence="4">
    <location>
        <begin position="21"/>
        <end position="51"/>
    </location>
</feature>
<dbReference type="InterPro" id="IPR001138">
    <property type="entry name" value="Zn2Cys6_DnaBD"/>
</dbReference>
<dbReference type="GO" id="GO:0008270">
    <property type="term" value="F:zinc ion binding"/>
    <property type="evidence" value="ECO:0007669"/>
    <property type="project" value="InterPro"/>
</dbReference>
<dbReference type="CDD" id="cd12148">
    <property type="entry name" value="fungal_TF_MHR"/>
    <property type="match status" value="1"/>
</dbReference>
<dbReference type="InterPro" id="IPR036864">
    <property type="entry name" value="Zn2-C6_fun-type_DNA-bd_sf"/>
</dbReference>
<organism evidence="5 6">
    <name type="scientific">Cephalotrichum gorgonifer</name>
    <dbReference type="NCBI Taxonomy" id="2041049"/>
    <lineage>
        <taxon>Eukaryota</taxon>
        <taxon>Fungi</taxon>
        <taxon>Dikarya</taxon>
        <taxon>Ascomycota</taxon>
        <taxon>Pezizomycotina</taxon>
        <taxon>Sordariomycetes</taxon>
        <taxon>Hypocreomycetidae</taxon>
        <taxon>Microascales</taxon>
        <taxon>Microascaceae</taxon>
        <taxon>Cephalotrichum</taxon>
    </lineage>
</organism>
<protein>
    <recommendedName>
        <fullName evidence="4">Zn(2)-C6 fungal-type domain-containing protein</fullName>
    </recommendedName>
</protein>
<evidence type="ECO:0000256" key="1">
    <source>
        <dbReference type="ARBA" id="ARBA00022723"/>
    </source>
</evidence>
<evidence type="ECO:0000313" key="6">
    <source>
        <dbReference type="Proteomes" id="UP001187682"/>
    </source>
</evidence>
<dbReference type="CDD" id="cd00067">
    <property type="entry name" value="GAL4"/>
    <property type="match status" value="1"/>
</dbReference>
<evidence type="ECO:0000256" key="2">
    <source>
        <dbReference type="ARBA" id="ARBA00023242"/>
    </source>
</evidence>
<evidence type="ECO:0000313" key="5">
    <source>
        <dbReference type="EMBL" id="SPO06380.1"/>
    </source>
</evidence>
<dbReference type="EMBL" id="ONZQ02000015">
    <property type="protein sequence ID" value="SPO06380.1"/>
    <property type="molecule type" value="Genomic_DNA"/>
</dbReference>
<keyword evidence="2" id="KW-0539">Nucleus</keyword>
<dbReference type="SMART" id="SM00066">
    <property type="entry name" value="GAL4"/>
    <property type="match status" value="1"/>
</dbReference>
<dbReference type="PROSITE" id="PS50048">
    <property type="entry name" value="ZN2_CY6_FUNGAL_2"/>
    <property type="match status" value="1"/>
</dbReference>
<dbReference type="PROSITE" id="PS00463">
    <property type="entry name" value="ZN2_CY6_FUNGAL_1"/>
    <property type="match status" value="1"/>
</dbReference>
<dbReference type="GO" id="GO:0003677">
    <property type="term" value="F:DNA binding"/>
    <property type="evidence" value="ECO:0007669"/>
    <property type="project" value="InterPro"/>
</dbReference>
<gene>
    <name evidence="5" type="ORF">DNG_09069</name>
</gene>
<feature type="region of interest" description="Disordered" evidence="3">
    <location>
        <begin position="1"/>
        <end position="20"/>
    </location>
</feature>
<keyword evidence="1" id="KW-0479">Metal-binding</keyword>
<dbReference type="Gene3D" id="4.10.240.10">
    <property type="entry name" value="Zn(2)-C6 fungal-type DNA-binding domain"/>
    <property type="match status" value="1"/>
</dbReference>
<evidence type="ECO:0000256" key="3">
    <source>
        <dbReference type="SAM" id="MobiDB-lite"/>
    </source>
</evidence>
<dbReference type="Proteomes" id="UP001187682">
    <property type="component" value="Unassembled WGS sequence"/>
</dbReference>
<dbReference type="GO" id="GO:0006351">
    <property type="term" value="P:DNA-templated transcription"/>
    <property type="evidence" value="ECO:0007669"/>
    <property type="project" value="InterPro"/>
</dbReference>
<proteinExistence type="predicted"/>
<feature type="compositionally biased region" description="Basic and acidic residues" evidence="3">
    <location>
        <begin position="81"/>
        <end position="91"/>
    </location>
</feature>
<sequence>MDASDGIETSRVQKPTKATQACVRCRQKKSKCDGKSPSCSNCDARGEECVYRGFQRRRGPGKSKQHMRALEQRLLDLESRLQDPTSDRAGEHNAVPGSRTDERRAGDSPQFGAPRADGVSAPAGTDPIAFAAHAREHDIVETAARKLPLFKMIADGLPKPFPAPGRPQSMTSIPGIHIHPRPSETFLVEKMVHELCSELPMFDIPSFLHWIRQTRTLKERGNPSGWTCLNASAAVGLLMRTLNTSYRDVSPHGWTFFKNAYATFPELLIRSNDLCGVQAVLLMAMFMMRASGDTRTAVTFLASGIRVMQTNCLRMARDDSELEIRNRVFWVAYVLDMEASLGYGIPPILHDEDTDLPLPLSEIPQNTGETEPRPGSWNAAVFAYRAELATIQSRIRKRLYSAKAYSLSDDDLSETVVELGSALANWRSEVPQEIQPGRHGQTSTVVLETPVILLHLVYYNCTAMVHWAFRRHTKWKAAWQSSDTDVSEARRNQMMMSATKYKMAAGVTIRVLPRIKGKALSDIWRMMPYILATGLTLLAITLEEENPTTRLHLAMINSLVEFAQSLVDEEGLDLHGILNGCKAIRQVATDALGETTSPDRTEQLLAYTLPQAQMVVSQLQQVTHPMYVAQALLGNIPNRDTATARMLSDSLGMPWDEESPFSPWVPEGFRPETHGFKFEPEDVA</sequence>
<dbReference type="PANTHER" id="PTHR46910:SF25">
    <property type="entry name" value="ABC-TRANSPORTER-REGULATING TRANSCRIPTION FACTOR"/>
    <property type="match status" value="1"/>
</dbReference>
<feature type="region of interest" description="Disordered" evidence="3">
    <location>
        <begin position="81"/>
        <end position="121"/>
    </location>
</feature>
<dbReference type="InterPro" id="IPR050987">
    <property type="entry name" value="AtrR-like"/>
</dbReference>
<comment type="caution">
    <text evidence="5">The sequence shown here is derived from an EMBL/GenBank/DDBJ whole genome shotgun (WGS) entry which is preliminary data.</text>
</comment>
<evidence type="ECO:0000259" key="4">
    <source>
        <dbReference type="PROSITE" id="PS50048"/>
    </source>
</evidence>
<keyword evidence="6" id="KW-1185">Reference proteome</keyword>
<dbReference type="SUPFAM" id="SSF57701">
    <property type="entry name" value="Zn2/Cys6 DNA-binding domain"/>
    <property type="match status" value="1"/>
</dbReference>
<dbReference type="AlphaFoldDB" id="A0AAE8N4Z9"/>
<dbReference type="Pfam" id="PF00172">
    <property type="entry name" value="Zn_clus"/>
    <property type="match status" value="1"/>
</dbReference>
<feature type="compositionally biased region" description="Polar residues" evidence="3">
    <location>
        <begin position="10"/>
        <end position="19"/>
    </location>
</feature>
<dbReference type="PANTHER" id="PTHR46910">
    <property type="entry name" value="TRANSCRIPTION FACTOR PDR1"/>
    <property type="match status" value="1"/>
</dbReference>
<accession>A0AAE8N4Z9</accession>
<dbReference type="GO" id="GO:0000981">
    <property type="term" value="F:DNA-binding transcription factor activity, RNA polymerase II-specific"/>
    <property type="evidence" value="ECO:0007669"/>
    <property type="project" value="InterPro"/>
</dbReference>